<dbReference type="InterPro" id="IPR004042">
    <property type="entry name" value="Intein_endonuc_central"/>
</dbReference>
<dbReference type="GO" id="GO:0004519">
    <property type="term" value="F:endonuclease activity"/>
    <property type="evidence" value="ECO:0007669"/>
    <property type="project" value="InterPro"/>
</dbReference>
<dbReference type="InterPro" id="IPR004860">
    <property type="entry name" value="LAGLIDADG_dom"/>
</dbReference>
<protein>
    <recommendedName>
        <fullName evidence="1">DOD-type homing endonuclease domain-containing protein</fullName>
    </recommendedName>
</protein>
<accession>A0A2H0DYW2</accession>
<proteinExistence type="predicted"/>
<name>A0A2H0DYW2_9BACT</name>
<gene>
    <name evidence="2" type="ORF">COW81_00610</name>
</gene>
<dbReference type="SUPFAM" id="SSF55608">
    <property type="entry name" value="Homing endonucleases"/>
    <property type="match status" value="1"/>
</dbReference>
<sequence length="227" mass="26463">MPIHKKVNKKFFKKWSSDMAYILGFIYADGSIDINPRGSNYISIQICDKDLLYQIREKLDSNHKISVRYRVGNESDQFRLQIGSKEMCNDLRGFGLTEQKTFNLEFPDIPRKYLGDYVRGYFDGDGGVYMGDHLRKDTGKFRVVFKTGFTSGCKRFLVKLHLVLKQYTDIKGGFIIIKTGGFELVFSHHDSLALYQFMYNNASTSIFLKRKKDIFEKAFRKLGYTQR</sequence>
<dbReference type="Gene3D" id="3.10.28.10">
    <property type="entry name" value="Homing endonucleases"/>
    <property type="match status" value="1"/>
</dbReference>
<organism evidence="2 3">
    <name type="scientific">Candidatus Campbellbacteria bacterium CG22_combo_CG10-13_8_21_14_all_36_13</name>
    <dbReference type="NCBI Taxonomy" id="1974529"/>
    <lineage>
        <taxon>Bacteria</taxon>
        <taxon>Candidatus Campbelliibacteriota</taxon>
    </lineage>
</organism>
<feature type="domain" description="DOD-type homing endonuclease" evidence="1">
    <location>
        <begin position="22"/>
        <end position="169"/>
    </location>
</feature>
<evidence type="ECO:0000313" key="3">
    <source>
        <dbReference type="Proteomes" id="UP000231143"/>
    </source>
</evidence>
<dbReference type="AlphaFoldDB" id="A0A2H0DYW2"/>
<dbReference type="Pfam" id="PF14528">
    <property type="entry name" value="LAGLIDADG_3"/>
    <property type="match status" value="1"/>
</dbReference>
<comment type="caution">
    <text evidence="2">The sequence shown here is derived from an EMBL/GenBank/DDBJ whole genome shotgun (WGS) entry which is preliminary data.</text>
</comment>
<dbReference type="InterPro" id="IPR027434">
    <property type="entry name" value="Homing_endonucl"/>
</dbReference>
<dbReference type="PROSITE" id="PS50819">
    <property type="entry name" value="INTEIN_ENDONUCLEASE"/>
    <property type="match status" value="1"/>
</dbReference>
<reference evidence="2 3" key="1">
    <citation type="submission" date="2017-09" db="EMBL/GenBank/DDBJ databases">
        <title>Depth-based differentiation of microbial function through sediment-hosted aquifers and enrichment of novel symbionts in the deep terrestrial subsurface.</title>
        <authorList>
            <person name="Probst A.J."/>
            <person name="Ladd B."/>
            <person name="Jarett J.K."/>
            <person name="Geller-Mcgrath D.E."/>
            <person name="Sieber C.M."/>
            <person name="Emerson J.B."/>
            <person name="Anantharaman K."/>
            <person name="Thomas B.C."/>
            <person name="Malmstrom R."/>
            <person name="Stieglmeier M."/>
            <person name="Klingl A."/>
            <person name="Woyke T."/>
            <person name="Ryan C.M."/>
            <person name="Banfield J.F."/>
        </authorList>
    </citation>
    <scope>NUCLEOTIDE SEQUENCE [LARGE SCALE GENOMIC DNA]</scope>
    <source>
        <strain evidence="2">CG22_combo_CG10-13_8_21_14_all_36_13</strain>
    </source>
</reference>
<evidence type="ECO:0000259" key="1">
    <source>
        <dbReference type="PROSITE" id="PS50819"/>
    </source>
</evidence>
<dbReference type="EMBL" id="PCTT01000008">
    <property type="protein sequence ID" value="PIP87365.1"/>
    <property type="molecule type" value="Genomic_DNA"/>
</dbReference>
<evidence type="ECO:0000313" key="2">
    <source>
        <dbReference type="EMBL" id="PIP87365.1"/>
    </source>
</evidence>
<dbReference type="Proteomes" id="UP000231143">
    <property type="component" value="Unassembled WGS sequence"/>
</dbReference>